<dbReference type="PANTHER" id="PTHR43736:SF1">
    <property type="entry name" value="DIHYDRONEOPTERIN TRIPHOSPHATE DIPHOSPHATASE"/>
    <property type="match status" value="1"/>
</dbReference>
<accession>A0ABQ4I0B6</accession>
<keyword evidence="5" id="KW-1185">Reference proteome</keyword>
<organism evidence="4 5">
    <name type="scientific">Micromonospora andamanensis</name>
    <dbReference type="NCBI Taxonomy" id="1287068"/>
    <lineage>
        <taxon>Bacteria</taxon>
        <taxon>Bacillati</taxon>
        <taxon>Actinomycetota</taxon>
        <taxon>Actinomycetes</taxon>
        <taxon>Micromonosporales</taxon>
        <taxon>Micromonosporaceae</taxon>
        <taxon>Micromonospora</taxon>
    </lineage>
</organism>
<evidence type="ECO:0000313" key="5">
    <source>
        <dbReference type="Proteomes" id="UP000647017"/>
    </source>
</evidence>
<comment type="caution">
    <text evidence="4">The sequence shown here is derived from an EMBL/GenBank/DDBJ whole genome shotgun (WGS) entry which is preliminary data.</text>
</comment>
<dbReference type="InterPro" id="IPR000086">
    <property type="entry name" value="NUDIX_hydrolase_dom"/>
</dbReference>
<evidence type="ECO:0000256" key="1">
    <source>
        <dbReference type="ARBA" id="ARBA00005582"/>
    </source>
</evidence>
<dbReference type="Proteomes" id="UP000647017">
    <property type="component" value="Unassembled WGS sequence"/>
</dbReference>
<evidence type="ECO:0000313" key="4">
    <source>
        <dbReference type="EMBL" id="GIJ11368.1"/>
    </source>
</evidence>
<sequence length="264" mass="28304">MSAPLGARERAVPYEGLRLTFRRWCRPISLGRFRPVRPAPPHRTSVPPAPVRWPGRKERQLSTPELVNESPRGDADDWTALHADAVAVLTDWTPTGPDAAEASDSTLRLLGAGPIAMSREHRAGHVTASALVFDATGTQVLLCLHGKFRKWVQLGGHCEPGDRTLAGAALREATEESGISDLRIDPTPIDVDVHPVACQGGSLHHDVRFAVFAPAGATERVSAESEALGWFPPQHLPQPLAGGTARLVTPGLAAFRRACPHPAS</sequence>
<dbReference type="SUPFAM" id="SSF55811">
    <property type="entry name" value="Nudix"/>
    <property type="match status" value="1"/>
</dbReference>
<reference evidence="4 5" key="1">
    <citation type="submission" date="2021-01" db="EMBL/GenBank/DDBJ databases">
        <title>Whole genome shotgun sequence of Verrucosispora andamanensis NBRC 109075.</title>
        <authorList>
            <person name="Komaki H."/>
            <person name="Tamura T."/>
        </authorList>
    </citation>
    <scope>NUCLEOTIDE SEQUENCE [LARGE SCALE GENOMIC DNA]</scope>
    <source>
        <strain evidence="4 5">NBRC 109075</strain>
    </source>
</reference>
<dbReference type="CDD" id="cd03674">
    <property type="entry name" value="NUDIX_Hydrolase"/>
    <property type="match status" value="1"/>
</dbReference>
<comment type="similarity">
    <text evidence="1">Belongs to the Nudix hydrolase family.</text>
</comment>
<dbReference type="EMBL" id="BOOZ01000029">
    <property type="protein sequence ID" value="GIJ11368.1"/>
    <property type="molecule type" value="Genomic_DNA"/>
</dbReference>
<protein>
    <recommendedName>
        <fullName evidence="3">Nudix hydrolase domain-containing protein</fullName>
    </recommendedName>
</protein>
<proteinExistence type="inferred from homology"/>
<name>A0ABQ4I0B6_9ACTN</name>
<gene>
    <name evidence="4" type="ORF">Van01_45820</name>
</gene>
<evidence type="ECO:0000259" key="3">
    <source>
        <dbReference type="PROSITE" id="PS51462"/>
    </source>
</evidence>
<feature type="region of interest" description="Disordered" evidence="2">
    <location>
        <begin position="36"/>
        <end position="57"/>
    </location>
</feature>
<dbReference type="PANTHER" id="PTHR43736">
    <property type="entry name" value="ADP-RIBOSE PYROPHOSPHATASE"/>
    <property type="match status" value="1"/>
</dbReference>
<dbReference type="PROSITE" id="PS51462">
    <property type="entry name" value="NUDIX"/>
    <property type="match status" value="1"/>
</dbReference>
<feature type="domain" description="Nudix hydrolase" evidence="3">
    <location>
        <begin position="123"/>
        <end position="254"/>
    </location>
</feature>
<dbReference type="Pfam" id="PF00293">
    <property type="entry name" value="NUDIX"/>
    <property type="match status" value="1"/>
</dbReference>
<feature type="compositionally biased region" description="Pro residues" evidence="2">
    <location>
        <begin position="37"/>
        <end position="51"/>
    </location>
</feature>
<dbReference type="Gene3D" id="3.90.79.10">
    <property type="entry name" value="Nucleoside Triphosphate Pyrophosphohydrolase"/>
    <property type="match status" value="1"/>
</dbReference>
<evidence type="ECO:0000256" key="2">
    <source>
        <dbReference type="SAM" id="MobiDB-lite"/>
    </source>
</evidence>
<dbReference type="InterPro" id="IPR015797">
    <property type="entry name" value="NUDIX_hydrolase-like_dom_sf"/>
</dbReference>